<evidence type="ECO:0000313" key="2">
    <source>
        <dbReference type="EMBL" id="KAF0972479.1"/>
    </source>
</evidence>
<dbReference type="RefSeq" id="XP_044557193.1">
    <property type="nucleotide sequence ID" value="XM_044713334.1"/>
</dbReference>
<evidence type="ECO:0000256" key="1">
    <source>
        <dbReference type="SAM" id="MobiDB-lite"/>
    </source>
</evidence>
<dbReference type="AlphaFoldDB" id="A0A6A5BHI7"/>
<comment type="caution">
    <text evidence="2">The sequence shown here is derived from an EMBL/GenBank/DDBJ whole genome shotgun (WGS) entry which is preliminary data.</text>
</comment>
<reference evidence="2 3" key="1">
    <citation type="journal article" date="2019" name="Sci. Rep.">
        <title>Nanopore sequencing improves the draft genome of the human pathogenic amoeba Naegleria fowleri.</title>
        <authorList>
            <person name="Liechti N."/>
            <person name="Schurch N."/>
            <person name="Bruggmann R."/>
            <person name="Wittwer M."/>
        </authorList>
    </citation>
    <scope>NUCLEOTIDE SEQUENCE [LARGE SCALE GENOMIC DNA]</scope>
    <source>
        <strain evidence="2 3">ATCC 30894</strain>
    </source>
</reference>
<dbReference type="EMBL" id="VFQX01000068">
    <property type="protein sequence ID" value="KAF0972479.1"/>
    <property type="molecule type" value="Genomic_DNA"/>
</dbReference>
<accession>A0A6A5BHI7</accession>
<proteinExistence type="predicted"/>
<evidence type="ECO:0000313" key="3">
    <source>
        <dbReference type="Proteomes" id="UP000444721"/>
    </source>
</evidence>
<dbReference type="VEuPathDB" id="AmoebaDB:FDP41_009382"/>
<dbReference type="OMA" id="VGNWQEE"/>
<organism evidence="2 3">
    <name type="scientific">Naegleria fowleri</name>
    <name type="common">Brain eating amoeba</name>
    <dbReference type="NCBI Taxonomy" id="5763"/>
    <lineage>
        <taxon>Eukaryota</taxon>
        <taxon>Discoba</taxon>
        <taxon>Heterolobosea</taxon>
        <taxon>Tetramitia</taxon>
        <taxon>Eutetramitia</taxon>
        <taxon>Vahlkampfiidae</taxon>
        <taxon>Naegleria</taxon>
    </lineage>
</organism>
<gene>
    <name evidence="2" type="ORF">FDP41_009382</name>
</gene>
<name>A0A6A5BHI7_NAEFO</name>
<feature type="region of interest" description="Disordered" evidence="1">
    <location>
        <begin position="65"/>
        <end position="84"/>
    </location>
</feature>
<dbReference type="OrthoDB" id="2120499at2759"/>
<dbReference type="VEuPathDB" id="AmoebaDB:NF0102670"/>
<dbReference type="GeneID" id="68116598"/>
<sequence>MSKMKIKEQYMDQPCRLVDRRQRAYRNLDVCQADGEWVEESQYNRNGKKKVLVGNWQEEQVIEEEVPSKERVGPPHLSTSGEDISFKRPKCSATVATGIDGKLRTVFADWQQPKPKELPPTTLLIKGDDSDFQKSLKTKKFEAPQIPREEDSVGRRKKLEEAKLLAQAAAELDALEAMKNETFKKVMTEETFKTTYKVDLGKENNPTPSLDLSFAHTKANPSFTYVHDMPVTIYSESVLNKNPIKEKLSAHVYHSPVNPLGHSFAKNTTFSKPIYEYKDGPTKE</sequence>
<keyword evidence="3" id="KW-1185">Reference proteome</keyword>
<protein>
    <submittedName>
        <fullName evidence="2">Uncharacterized protein</fullName>
    </submittedName>
</protein>
<dbReference type="VEuPathDB" id="AmoebaDB:NfTy_062000"/>
<dbReference type="Proteomes" id="UP000444721">
    <property type="component" value="Unassembled WGS sequence"/>
</dbReference>